<accession>A0A8W8K9K7</accession>
<name>A0A8W8K9K7_MAGGI</name>
<organism evidence="4 5">
    <name type="scientific">Magallana gigas</name>
    <name type="common">Pacific oyster</name>
    <name type="synonym">Crassostrea gigas</name>
    <dbReference type="NCBI Taxonomy" id="29159"/>
    <lineage>
        <taxon>Eukaryota</taxon>
        <taxon>Metazoa</taxon>
        <taxon>Spiralia</taxon>
        <taxon>Lophotrochozoa</taxon>
        <taxon>Mollusca</taxon>
        <taxon>Bivalvia</taxon>
        <taxon>Autobranchia</taxon>
        <taxon>Pteriomorphia</taxon>
        <taxon>Ostreida</taxon>
        <taxon>Ostreoidea</taxon>
        <taxon>Ostreidae</taxon>
        <taxon>Magallana</taxon>
    </lineage>
</organism>
<dbReference type="Pfam" id="PF13359">
    <property type="entry name" value="DDE_Tnp_4"/>
    <property type="match status" value="1"/>
</dbReference>
<dbReference type="AlphaFoldDB" id="A0A8W8K9K7"/>
<sequence length="170" mass="19818">MTTESANTSRLVTKIRWVVESANSRIKQWNYLQHVLPTSQIPYIGDFIRIVCAICNRYMKPLSNGNATEDESLECKMLFLSKQVNALQQHVEEHHLDRRSVCWEPVDDLREYYKTWTEQIFNIRRGGNKEGKIKNDKGDSGIEKLKEVLSLGKENEIHTAVVQLEIRNDR</sequence>
<evidence type="ECO:0000313" key="5">
    <source>
        <dbReference type="Proteomes" id="UP000005408"/>
    </source>
</evidence>
<comment type="cofactor">
    <cofactor evidence="1">
        <name>a divalent metal cation</name>
        <dbReference type="ChEBI" id="CHEBI:60240"/>
    </cofactor>
</comment>
<reference evidence="4" key="1">
    <citation type="submission" date="2022-08" db="UniProtKB">
        <authorList>
            <consortium name="EnsemblMetazoa"/>
        </authorList>
    </citation>
    <scope>IDENTIFICATION</scope>
    <source>
        <strain evidence="4">05x7-T-G4-1.051#20</strain>
    </source>
</reference>
<feature type="domain" description="DDE Tnp4" evidence="3">
    <location>
        <begin position="2"/>
        <end position="56"/>
    </location>
</feature>
<dbReference type="InterPro" id="IPR027806">
    <property type="entry name" value="HARBI1_dom"/>
</dbReference>
<evidence type="ECO:0000313" key="4">
    <source>
        <dbReference type="EnsemblMetazoa" id="G22974.1:cds"/>
    </source>
</evidence>
<proteinExistence type="predicted"/>
<keyword evidence="5" id="KW-1185">Reference proteome</keyword>
<evidence type="ECO:0000256" key="1">
    <source>
        <dbReference type="ARBA" id="ARBA00001968"/>
    </source>
</evidence>
<evidence type="ECO:0000256" key="2">
    <source>
        <dbReference type="ARBA" id="ARBA00022723"/>
    </source>
</evidence>
<protein>
    <recommendedName>
        <fullName evidence="3">DDE Tnp4 domain-containing protein</fullName>
    </recommendedName>
</protein>
<evidence type="ECO:0000259" key="3">
    <source>
        <dbReference type="Pfam" id="PF13359"/>
    </source>
</evidence>
<dbReference type="EnsemblMetazoa" id="G22974.1">
    <property type="protein sequence ID" value="G22974.1:cds"/>
    <property type="gene ID" value="G22974"/>
</dbReference>
<keyword evidence="2" id="KW-0479">Metal-binding</keyword>
<dbReference type="Proteomes" id="UP000005408">
    <property type="component" value="Unassembled WGS sequence"/>
</dbReference>
<dbReference type="GO" id="GO:0046872">
    <property type="term" value="F:metal ion binding"/>
    <property type="evidence" value="ECO:0007669"/>
    <property type="project" value="UniProtKB-KW"/>
</dbReference>